<comment type="catalytic activity">
    <reaction evidence="1 11">
        <text>Endonucleolytic cleavage to 5'-phosphomonoester.</text>
        <dbReference type="EC" id="3.1.26.4"/>
    </reaction>
</comment>
<evidence type="ECO:0000256" key="6">
    <source>
        <dbReference type="ARBA" id="ARBA00022722"/>
    </source>
</evidence>
<dbReference type="GO" id="GO:0000287">
    <property type="term" value="F:magnesium ion binding"/>
    <property type="evidence" value="ECO:0007669"/>
    <property type="project" value="UniProtKB-UniRule"/>
</dbReference>
<protein>
    <recommendedName>
        <fullName evidence="5 11">Ribonuclease H</fullName>
        <shortName evidence="11">RNase H</shortName>
        <ecNumber evidence="5 11">3.1.26.4</ecNumber>
    </recommendedName>
</protein>
<dbReference type="EMBL" id="RAWG01000024">
    <property type="protein sequence ID" value="RKH46298.1"/>
    <property type="molecule type" value="Genomic_DNA"/>
</dbReference>
<evidence type="ECO:0000256" key="9">
    <source>
        <dbReference type="ARBA" id="ARBA00022801"/>
    </source>
</evidence>
<evidence type="ECO:0000256" key="10">
    <source>
        <dbReference type="ARBA" id="ARBA00022842"/>
    </source>
</evidence>
<keyword evidence="14" id="KW-1185">Reference proteome</keyword>
<dbReference type="GO" id="GO:0003676">
    <property type="term" value="F:nucleic acid binding"/>
    <property type="evidence" value="ECO:0007669"/>
    <property type="project" value="InterPro"/>
</dbReference>
<dbReference type="InterPro" id="IPR022892">
    <property type="entry name" value="RNaseHI"/>
</dbReference>
<keyword evidence="7 11" id="KW-0479">Metal-binding</keyword>
<evidence type="ECO:0000256" key="2">
    <source>
        <dbReference type="ARBA" id="ARBA00004065"/>
    </source>
</evidence>
<dbReference type="PROSITE" id="PS50879">
    <property type="entry name" value="RNASE_H_1"/>
    <property type="match status" value="1"/>
</dbReference>
<keyword evidence="10 11" id="KW-0460">Magnesium</keyword>
<dbReference type="InterPro" id="IPR012337">
    <property type="entry name" value="RNaseH-like_sf"/>
</dbReference>
<comment type="subcellular location">
    <subcellularLocation>
        <location evidence="11">Cytoplasm</location>
    </subcellularLocation>
</comment>
<dbReference type="GO" id="GO:0005737">
    <property type="term" value="C:cytoplasm"/>
    <property type="evidence" value="ECO:0007669"/>
    <property type="project" value="UniProtKB-SubCell"/>
</dbReference>
<evidence type="ECO:0000256" key="3">
    <source>
        <dbReference type="ARBA" id="ARBA00005300"/>
    </source>
</evidence>
<feature type="binding site" evidence="11">
    <location>
        <position position="89"/>
    </location>
    <ligand>
        <name>Mg(2+)</name>
        <dbReference type="ChEBI" id="CHEBI:18420"/>
        <label>1</label>
    </ligand>
</feature>
<evidence type="ECO:0000256" key="5">
    <source>
        <dbReference type="ARBA" id="ARBA00012180"/>
    </source>
</evidence>
<dbReference type="InterPro" id="IPR036397">
    <property type="entry name" value="RNaseH_sf"/>
</dbReference>
<gene>
    <name evidence="11" type="primary">rnhA</name>
    <name evidence="13" type="ORF">D7X12_05780</name>
</gene>
<dbReference type="RefSeq" id="WP_120624258.1">
    <property type="nucleotide sequence ID" value="NZ_RAWG01000024.1"/>
</dbReference>
<keyword evidence="8 11" id="KW-0255">Endonuclease</keyword>
<name>A0A3A8NPZ2_9BACT</name>
<dbReference type="FunFam" id="3.30.420.10:FF:000089">
    <property type="entry name" value="Ribonuclease H"/>
    <property type="match status" value="1"/>
</dbReference>
<dbReference type="PANTHER" id="PTHR10642:SF26">
    <property type="entry name" value="RIBONUCLEASE H1"/>
    <property type="match status" value="1"/>
</dbReference>
<dbReference type="SUPFAM" id="SSF53098">
    <property type="entry name" value="Ribonuclease H-like"/>
    <property type="match status" value="1"/>
</dbReference>
<evidence type="ECO:0000313" key="13">
    <source>
        <dbReference type="EMBL" id="RKH46298.1"/>
    </source>
</evidence>
<accession>A0A3A8NPZ2</accession>
<dbReference type="Proteomes" id="UP000273405">
    <property type="component" value="Unassembled WGS sequence"/>
</dbReference>
<evidence type="ECO:0000256" key="7">
    <source>
        <dbReference type="ARBA" id="ARBA00022723"/>
    </source>
</evidence>
<dbReference type="Gene3D" id="3.30.420.10">
    <property type="entry name" value="Ribonuclease H-like superfamily/Ribonuclease H"/>
    <property type="match status" value="1"/>
</dbReference>
<evidence type="ECO:0000259" key="12">
    <source>
        <dbReference type="PROSITE" id="PS50879"/>
    </source>
</evidence>
<evidence type="ECO:0000256" key="4">
    <source>
        <dbReference type="ARBA" id="ARBA00011245"/>
    </source>
</evidence>
<dbReference type="GO" id="GO:0043137">
    <property type="term" value="P:DNA replication, removal of RNA primer"/>
    <property type="evidence" value="ECO:0007669"/>
    <property type="project" value="TreeGrafter"/>
</dbReference>
<evidence type="ECO:0000256" key="1">
    <source>
        <dbReference type="ARBA" id="ARBA00000077"/>
    </source>
</evidence>
<comment type="similarity">
    <text evidence="3 11">Belongs to the RNase H family.</text>
</comment>
<comment type="cofactor">
    <cofactor evidence="11">
        <name>Mg(2+)</name>
        <dbReference type="ChEBI" id="CHEBI:18420"/>
    </cofactor>
    <text evidence="11">Binds 1 Mg(2+) ion per subunit. May bind a second metal ion at a regulatory site, or after substrate binding.</text>
</comment>
<dbReference type="NCBIfam" id="NF001236">
    <property type="entry name" value="PRK00203.1"/>
    <property type="match status" value="1"/>
</dbReference>
<dbReference type="GO" id="GO:0004523">
    <property type="term" value="F:RNA-DNA hybrid ribonuclease activity"/>
    <property type="evidence" value="ECO:0007669"/>
    <property type="project" value="UniProtKB-UniRule"/>
</dbReference>
<proteinExistence type="inferred from homology"/>
<keyword evidence="6 11" id="KW-0540">Nuclease</keyword>
<evidence type="ECO:0000313" key="14">
    <source>
        <dbReference type="Proteomes" id="UP000273405"/>
    </source>
</evidence>
<dbReference type="OrthoDB" id="7845843at2"/>
<dbReference type="HAMAP" id="MF_00042">
    <property type="entry name" value="RNase_H"/>
    <property type="match status" value="1"/>
</dbReference>
<dbReference type="InterPro" id="IPR050092">
    <property type="entry name" value="RNase_H"/>
</dbReference>
<keyword evidence="9 11" id="KW-0378">Hydrolase</keyword>
<sequence length="170" mass="18773">MSEPALTVGVGCAFDVAPPLVHIYCDGACSPNPGLGGWGAILIAPERKDYRKELAGSEPDSTNNRMELTAALVALKALKMPCRVQVFTDSKYVCNAFEAKWLDKWQSNGWRTSDKKAVSNADLWRELLEAVRAHEVSWHWVRGHSDDVENNRADALAVAARLELLARLGR</sequence>
<reference evidence="14" key="1">
    <citation type="submission" date="2018-09" db="EMBL/GenBank/DDBJ databases">
        <authorList>
            <person name="Livingstone P.G."/>
            <person name="Whitworth D.E."/>
        </authorList>
    </citation>
    <scope>NUCLEOTIDE SEQUENCE [LARGE SCALE GENOMIC DNA]</scope>
    <source>
        <strain evidence="14">CA040B</strain>
    </source>
</reference>
<keyword evidence="11" id="KW-0963">Cytoplasm</keyword>
<feature type="binding site" evidence="11">
    <location>
        <position position="26"/>
    </location>
    <ligand>
        <name>Mg(2+)</name>
        <dbReference type="ChEBI" id="CHEBI:18420"/>
        <label>1</label>
    </ligand>
</feature>
<dbReference type="AlphaFoldDB" id="A0A3A8NPZ2"/>
<dbReference type="EC" id="3.1.26.4" evidence="5 11"/>
<comment type="function">
    <text evidence="2 11">Endonuclease that specifically degrades the RNA of RNA-DNA hybrids.</text>
</comment>
<organism evidence="13 14">
    <name type="scientific">Corallococcus sicarius</name>
    <dbReference type="NCBI Taxonomy" id="2316726"/>
    <lineage>
        <taxon>Bacteria</taxon>
        <taxon>Pseudomonadati</taxon>
        <taxon>Myxococcota</taxon>
        <taxon>Myxococcia</taxon>
        <taxon>Myxococcales</taxon>
        <taxon>Cystobacterineae</taxon>
        <taxon>Myxococcaceae</taxon>
        <taxon>Corallococcus</taxon>
    </lineage>
</organism>
<dbReference type="Pfam" id="PF00075">
    <property type="entry name" value="RNase_H"/>
    <property type="match status" value="1"/>
</dbReference>
<dbReference type="InterPro" id="IPR002156">
    <property type="entry name" value="RNaseH_domain"/>
</dbReference>
<feature type="binding site" evidence="11">
    <location>
        <position position="26"/>
    </location>
    <ligand>
        <name>Mg(2+)</name>
        <dbReference type="ChEBI" id="CHEBI:18420"/>
        <label>2</label>
    </ligand>
</feature>
<dbReference type="CDD" id="cd09278">
    <property type="entry name" value="RNase_HI_prokaryote_like"/>
    <property type="match status" value="1"/>
</dbReference>
<comment type="subunit">
    <text evidence="4 11">Monomer.</text>
</comment>
<comment type="caution">
    <text evidence="13">The sequence shown here is derived from an EMBL/GenBank/DDBJ whole genome shotgun (WGS) entry which is preliminary data.</text>
</comment>
<evidence type="ECO:0000256" key="8">
    <source>
        <dbReference type="ARBA" id="ARBA00022759"/>
    </source>
</evidence>
<feature type="binding site" evidence="11">
    <location>
        <position position="154"/>
    </location>
    <ligand>
        <name>Mg(2+)</name>
        <dbReference type="ChEBI" id="CHEBI:18420"/>
        <label>2</label>
    </ligand>
</feature>
<feature type="domain" description="RNase H type-1" evidence="12">
    <location>
        <begin position="17"/>
        <end position="162"/>
    </location>
</feature>
<dbReference type="PANTHER" id="PTHR10642">
    <property type="entry name" value="RIBONUCLEASE H1"/>
    <property type="match status" value="1"/>
</dbReference>
<feature type="binding site" evidence="11">
    <location>
        <position position="67"/>
    </location>
    <ligand>
        <name>Mg(2+)</name>
        <dbReference type="ChEBI" id="CHEBI:18420"/>
        <label>1</label>
    </ligand>
</feature>
<evidence type="ECO:0000256" key="11">
    <source>
        <dbReference type="HAMAP-Rule" id="MF_00042"/>
    </source>
</evidence>